<reference evidence="7 8" key="1">
    <citation type="submission" date="2017-11" db="EMBL/GenBank/DDBJ databases">
        <title>Effect of PGPRs.</title>
        <authorList>
            <person name="Oliva R."/>
            <person name="Nong J."/>
            <person name="Roman V."/>
        </authorList>
    </citation>
    <scope>NUCLEOTIDE SEQUENCE [LARGE SCALE GENOMIC DNA]</scope>
    <source>
        <strain evidence="7">Inb918</strain>
    </source>
</reference>
<evidence type="ECO:0000256" key="2">
    <source>
        <dbReference type="ARBA" id="ARBA00022525"/>
    </source>
</evidence>
<evidence type="ECO:0000256" key="4">
    <source>
        <dbReference type="SAM" id="Coils"/>
    </source>
</evidence>
<evidence type="ECO:0000256" key="5">
    <source>
        <dbReference type="SAM" id="MobiDB-lite"/>
    </source>
</evidence>
<evidence type="ECO:0000313" key="7">
    <source>
        <dbReference type="EMBL" id="AZV27488.1"/>
    </source>
</evidence>
<dbReference type="SMART" id="SM00912">
    <property type="entry name" value="Haemagg_act"/>
    <property type="match status" value="1"/>
</dbReference>
<comment type="subcellular location">
    <subcellularLocation>
        <location evidence="1">Secreted</location>
    </subcellularLocation>
</comment>
<dbReference type="InterPro" id="IPR021026">
    <property type="entry name" value="Filamn_hemagglutn_DUF3739"/>
</dbReference>
<dbReference type="InterPro" id="IPR011050">
    <property type="entry name" value="Pectin_lyase_fold/virulence"/>
</dbReference>
<proteinExistence type="predicted"/>
<gene>
    <name evidence="7" type="ORF">CT157_16240</name>
</gene>
<feature type="domain" description="Filamentous haemagglutinin FhaB/tRNA nuclease CdiA-like TPS" evidence="6">
    <location>
        <begin position="137"/>
        <end position="251"/>
    </location>
</feature>
<dbReference type="Pfam" id="PF12545">
    <property type="entry name" value="DUF3739"/>
    <property type="match status" value="1"/>
</dbReference>
<dbReference type="NCBIfam" id="TIGR01901">
    <property type="entry name" value="adhes_NPXG"/>
    <property type="match status" value="1"/>
</dbReference>
<organism evidence="7 8">
    <name type="scientific">Pseudomonas syringae</name>
    <dbReference type="NCBI Taxonomy" id="317"/>
    <lineage>
        <taxon>Bacteria</taxon>
        <taxon>Pseudomonadati</taxon>
        <taxon>Pseudomonadota</taxon>
        <taxon>Gammaproteobacteria</taxon>
        <taxon>Pseudomonadales</taxon>
        <taxon>Pseudomonadaceae</taxon>
        <taxon>Pseudomonas</taxon>
    </lineage>
</organism>
<protein>
    <submittedName>
        <fullName evidence="7">Hemagglutinin</fullName>
    </submittedName>
</protein>
<dbReference type="Proteomes" id="UP000282760">
    <property type="component" value="Chromosome"/>
</dbReference>
<dbReference type="InterPro" id="IPR012334">
    <property type="entry name" value="Pectin_lyas_fold"/>
</dbReference>
<keyword evidence="3" id="KW-0732">Signal</keyword>
<feature type="region of interest" description="Disordered" evidence="5">
    <location>
        <begin position="3467"/>
        <end position="3486"/>
    </location>
</feature>
<dbReference type="GO" id="GO:0005576">
    <property type="term" value="C:extracellular region"/>
    <property type="evidence" value="ECO:0007669"/>
    <property type="project" value="UniProtKB-SubCell"/>
</dbReference>
<evidence type="ECO:0000256" key="3">
    <source>
        <dbReference type="ARBA" id="ARBA00022729"/>
    </source>
</evidence>
<dbReference type="InterPro" id="IPR008638">
    <property type="entry name" value="FhaB/CdiA-like_TPS"/>
</dbReference>
<dbReference type="Gene3D" id="2.160.20.10">
    <property type="entry name" value="Single-stranded right-handed beta-helix, Pectin lyase-like"/>
    <property type="match status" value="2"/>
</dbReference>
<evidence type="ECO:0000256" key="1">
    <source>
        <dbReference type="ARBA" id="ARBA00004613"/>
    </source>
</evidence>
<dbReference type="SUPFAM" id="SSF51126">
    <property type="entry name" value="Pectin lyase-like"/>
    <property type="match status" value="1"/>
</dbReference>
<name>A0A3T0JVK6_PSESX</name>
<dbReference type="EMBL" id="CP024646">
    <property type="protein sequence ID" value="AZV27488.1"/>
    <property type="molecule type" value="Genomic_DNA"/>
</dbReference>
<accession>A0A3T0JVK6</accession>
<dbReference type="PANTHER" id="PTHR12338">
    <property type="entry name" value="AUTOTRANSPORTER"/>
    <property type="match status" value="1"/>
</dbReference>
<sequence>MLARPSRRSTRVQPLQRMAADPAQWLLKPLAQAIALCLVAGSAEAATTFSSGWFAAKGAAQQAAAARPSVGGLPGMTPPLAQQQKANQQLQRSIQTLNNTVAAIAAQQAAQAAGRAAALGTVQFVPDGLGEGGLKVDNSLTQGWQNARGPQQTQADGKTTVKIEQTADKAILNWETFNVGRNTTVEFAQQSNWAVLNRVNDPNARASQIQGQIKGDGTVMLINRNGIVFSGTSQVNVRNLVAAAANITDIQFRDRGLYFDSTGSQPTFTEAAGKVLVERGASIETARPAKSTDAGGYALLLGSEVQNDGSINTAKGQTVLGAGDRFYIRKGSGTEGNAFSTTFGSEVTPGFKTGSAAGKVSNNGLIQAATGDITLTGHEVVQNGVLLASTSVATRGTIHLLNPATDTQGSVTLGQGSATAILLDSSDLTALDSQHQAALTGVTPNNKIRSDQSRIDIQSGGSVEFQSGSITLATGGQVAVAAQRRSLVRDGAMIDVSGAIGVKVAMESNSIKINVQGNEQRDASVNRDKGALNSNDVWVDVRELVYVPAGTNGYATDRWYTAGGLLEVGGYLGTQGHSIGEWMAQGGMVSFAGNDVVTEKGSLINLSGGTLDVQSGEIRQSWLRGADGHLYEISKAPGDLLYTGLYKGFEDSSERWGQTSYYYNPLIAPTKRQESGYTVGRDAGQLVLGTRNAVLEGQMLGEVYQGERQTQAPRAVLDGYAQSQTALARRGQLIVGSYDPAYVAASGGLLYGLNPLLDQVQIGGERPVDGNDRDLTSAVSDARSGKLFLDAGQLSDWQLGALKVAAKERIDVQDAVTVDNGGDITLYGPDVRVNANLTARGGSLHLGNVLNQLNTDRLTDTRLVAPTGKATRVSVTEGAQLDTRGLWSNLRTNPDDAASLAYLGGGVVSIRSSGDIEIGAGSLLDVSSGGAILANGKTRGGKGGDVTLESSALSAPGDNHLTLDGQLRGYGVSGGGRLLIQAGDILIGQSDKPLADNTLQLQPDLFDKGFSAYNLIGLNRLDVADNTLIDVLMPVYRFGDAAANQVSGTAPGQALELWTPTLYQENPLKAQLTQRAGASLALQAGSSEVALVDPTRNALTLGRGSRISVDPGQRINLRSAGQLTVDGELNAWGGTIDIRQQQFGSLDVADSSQTADKQIHNRSLWIGEHAVLDVAGRVATGIDALGRVYGQVGKGGSIIIGGETDAKKATATSADAYVIVRNGARLEASGAQAMLDISGQGPTLVATDGGRISLSSYNGLFIDGDLRAAAGGVGAAGGRLEIALETPSYLRSDASNAVRVPREIVIGQDAGPSLLPASLQAGDAAPALQYGRARLGADQLMSGGFDNLSVLSNGLLSFDGKVDLHMNQSLSLYAGSLSLADGSPDNVRINLSAPYVRLSGTGKYFDALGNIRPRVMNTPTTKVAPAQFTATADLLDLGNSLSFGTAGSIVQLSGPALEVGRRGFEQVTLDSRGDLRFLAPTGNVEKTELWTPGDLNLRAAQIYPASDVTAEVRAGYQSVERDANPERTLRISSSGAAPAALPYSVFGNLTLAAAHIEQGGVIRAPLGMINLGDNLVLNTQTLQLLPGSMTSASAAGLVMPYGGTTDGIDYRYNGKFVLLRGITAETAGVTLTSKYVDVQGGALIDLSGGGDLRGAGFVSGRGGSTDARYNPLVRNASDGTFSLPGLASNPVYAIVPGNQSAYAPMLAEAGAVDPRIGQQITIGAGVPGLAAGTYTLLPSTFALLPGAFRVEVNGQAAAGATAAALPLRNGSWTSSGRMSIANTGLRDSLASQVILTSADVLRRYSQYNETSFSQFIQSDATRRGVPRALAPMDGKSLRLNLTQGAAPGNALDFNGQALFQPATGGVVGTAVVHGAPNFEILGAGHSGTEGFAGVSLYADSLNSLGAGRLTLGAQPTIDYNTSGNIIAFNGDTSTITLREGAVLSAPEVLLRTTRTDGGITLEAGSGINTLGRGNAPYDSSTGFIYKPGTAGLLVVSNGWTNVLAPEVSVRTSGAGNILIGSCLTTTCNSPTLLYSSGSITAATDKQFELDEAVRFGTRHLTLAVGSVNAGSAEALSAAGNRVPTGLTLNQNVLNRLLRGDTQFGAPALETLSLTSRDAFNFYGSVSLDTLDPQTGVSKLQNLILSTPAIYGLGESGDVASIRTANLIWNGATQDPGVVITGGAGTGRGSLDIQAQRIEFGYGPNPQASGLEQNKRLVLGFADVNLSASDRITANHKGSLAVYQTQGAFDPVNGYAYSGGNLTLRTPLLTGEAGSVNLLKAGNNLTLTGAGTAAAANALGAELTLDARNVLLDSRIGLASGKLVVKSEDDLTLASGANLDMAGRTLPFNDVNKYSWGGDVALYSRDGNIRQAAGSRIDLSAQNNQAGNLSAVALAADAGMVDLQGDILGASSGYYDAGGTLVPYKAGGVDIRAQHLNGDASQQFAALNQRLNAGQVFGSRSLQLKQGDLLIGDGLKAGEVNVSVDNGRLTVAGLIDASGERVGSIRLSAQNGLTLAGNAVLDAHGRVLRVDSYGKIIDAPNRAMVELNSGQGVLTLGAGARIDLRHGTEAVRGSLPGQSDGLLRGTLELNAPRLGAGDIAIDAGGALSIQGARSIGLNATRRYTDASDGTDPAASGRPYQVIDQAYLDRIHGDSTAFINAALANGNLLNNKLAGLNNATYADAFHLRPGVEIASKTADGDLVVQGDVDLSGYRYASLNPHTQKTSVYGSGEAGNLVIRAGGNLDIHGSLNDGFAPPPETVDDAGWKLLPGIQPFGGDLIVPGAGVTLADGTVFPVGATLNYDLPLQATTLASGTLLPTEATLAAPYTFGAGTVLAGSVRDASGNVLYAAGTLLADSVTLPAGSRLGAGIRLNDATALQALRWPKGVPLPGSVEAGDAGVKGVRLSGSLALLRGSLIPSMTNVVLADGTAFIELRPLTGTTQGRNWAVASMLPAGSASWSMRVVAGADLSAADSRAIKPVSSDGNLRLADTHYGLTVTEKPPTLVWGEGNLGGFTPGDPVPEDQMMWCDWAPNSCVPAPRWVWAPDNWMGMPPGSPMTDDDVLAWCGAFPELCVENKPGTTVKTHTQMFSVLRTGTGDLDVLAAGDLSMDSPYGVYTAGTQSQDIDPRFNQPRGKLSDNGSVLGSAGGDYEKWVSGSDSLYQAWYPQMGGNLTINAGGSISGDVLGRRGLSQNMDTREQVPSVAVGNWLWRQGTGNSDVPTAWWINFGSYATQPLPDQSVDTGPYLVGFTGFGTLGGGNISLRAGGDAGMLKAMGDGNKTNLYPRGQGLVVAVGSTGRVDSDGSLQLTGGGDMDIRIGGSVNPSLHARAGENGIGVAQHDLQGALINLRGAARLTGGALGGINLQYGAAASTQDPREVRPLDPFTSTMGSASGGLVLIPGDSGMSLSTRGDLVLGGAADPGRVRLQDSTPFTTDDGVVHEGGGLTGFSLWTDHTAIDLFSAGGNLTPSTQLGEVDGQGPVTGRNTSPTDGRFVYPSILRAVAAQGSIYAGPSAVYSQGSGTVPATGYSLLLAPSRTGQLELLAQDSIYAGGYAINQSGASPLSIATPFAPAFNGYGNNTAATPIMSNRNSDGVLPDKNLRYPLFAFGANSYSGLSDVQTPARFYALTGDLVGVRSGETLTFSLSKRTWYEAAGPVWMLAGRDIVASGTFLGSPTTVPGAEMGITPTESITSTGNLFVHDDPRDVSRVSAGRDILYSSFDIAGPGILDINAGRNILMEDRASITSLGSLVAGDQRPGASVVLQAGVGAQGPDYSRFIARYLHPQNLADPNASLNGQPGKVVKTYLDELQSWLTLGYGFSGNAEQAQAFFAALPSAEQAIFARQVYFAELRAGGLEYNDADGPRKGSYLRGRNAIASLFPTTDVAGNPIRYDGDITLYGGAGVKTLFGGDIQMLTPGGGQVFGIEGAAPPSTAGIITQGSGNIQLYSEGSILLGQSRIMTTFGGSILGWSAEGDINAGRGSKTTVVYTPPKRVYDTWGNVTLSPSVPSTGAGIATLNPIAEVAPGDIDLIAPLGTIDAGEAGIRVSGNVNIAALTVVNAANISVQGKATGVPVVSAVNTGAITSASSAASSATQAAEDVARQQQAASRQNQASVFTVQVLSFGNEQLAPTRDGASRAPTPGYNPNSPVQVLGAGALDEQAKQQLTEEERGQLTL</sequence>
<evidence type="ECO:0000313" key="8">
    <source>
        <dbReference type="Proteomes" id="UP000282760"/>
    </source>
</evidence>
<feature type="coiled-coil region" evidence="4">
    <location>
        <begin position="80"/>
        <end position="107"/>
    </location>
</feature>
<keyword evidence="2" id="KW-0964">Secreted</keyword>
<feature type="region of interest" description="Disordered" evidence="5">
    <location>
        <begin position="4124"/>
        <end position="4145"/>
    </location>
</feature>
<dbReference type="PANTHER" id="PTHR12338:SF8">
    <property type="entry name" value="HEME_HEMOPEXIN-BINDING PROTEIN"/>
    <property type="match status" value="1"/>
</dbReference>
<evidence type="ECO:0000259" key="6">
    <source>
        <dbReference type="SMART" id="SM00912"/>
    </source>
</evidence>
<keyword evidence="4" id="KW-0175">Coiled coil</keyword>
<dbReference type="Pfam" id="PF05860">
    <property type="entry name" value="TPS"/>
    <property type="match status" value="1"/>
</dbReference>
<dbReference type="InterPro" id="IPR050909">
    <property type="entry name" value="Bact_Autotransporter_VF"/>
</dbReference>